<dbReference type="PANTHER" id="PTHR12243:SF67">
    <property type="entry name" value="COREPRESSOR OF PANGOLIN, ISOFORM A-RELATED"/>
    <property type="match status" value="1"/>
</dbReference>
<evidence type="ECO:0000256" key="1">
    <source>
        <dbReference type="PROSITE-ProRule" id="PRU00371"/>
    </source>
</evidence>
<organism evidence="5 6">
    <name type="scientific">Mythimna separata</name>
    <name type="common">Oriental armyworm</name>
    <name type="synonym">Pseudaletia separata</name>
    <dbReference type="NCBI Taxonomy" id="271217"/>
    <lineage>
        <taxon>Eukaryota</taxon>
        <taxon>Metazoa</taxon>
        <taxon>Ecdysozoa</taxon>
        <taxon>Arthropoda</taxon>
        <taxon>Hexapoda</taxon>
        <taxon>Insecta</taxon>
        <taxon>Pterygota</taxon>
        <taxon>Neoptera</taxon>
        <taxon>Endopterygota</taxon>
        <taxon>Lepidoptera</taxon>
        <taxon>Glossata</taxon>
        <taxon>Ditrysia</taxon>
        <taxon>Noctuoidea</taxon>
        <taxon>Noctuidae</taxon>
        <taxon>Noctuinae</taxon>
        <taxon>Hadenini</taxon>
        <taxon>Mythimna</taxon>
    </lineage>
</organism>
<dbReference type="EMBL" id="JARGEI010000028">
    <property type="protein sequence ID" value="KAJ8706917.1"/>
    <property type="molecule type" value="Genomic_DNA"/>
</dbReference>
<feature type="domain" description="MADF" evidence="3">
    <location>
        <begin position="6"/>
        <end position="99"/>
    </location>
</feature>
<dbReference type="Pfam" id="PF10545">
    <property type="entry name" value="MADF_DNA_bdg"/>
    <property type="match status" value="1"/>
</dbReference>
<evidence type="ECO:0000313" key="6">
    <source>
        <dbReference type="Proteomes" id="UP001231518"/>
    </source>
</evidence>
<feature type="region of interest" description="Disordered" evidence="2">
    <location>
        <begin position="238"/>
        <end position="259"/>
    </location>
</feature>
<comment type="subcellular location">
    <subcellularLocation>
        <location evidence="1">Nucleus</location>
    </subcellularLocation>
</comment>
<reference evidence="5" key="1">
    <citation type="submission" date="2023-03" db="EMBL/GenBank/DDBJ databases">
        <title>Chromosome-level genomes of two armyworms, Mythimna separata and Mythimna loreyi, provide insights into the biosynthesis and reception of sex pheromones.</title>
        <authorList>
            <person name="Zhao H."/>
        </authorList>
    </citation>
    <scope>NUCLEOTIDE SEQUENCE</scope>
    <source>
        <strain evidence="5">BeijingLab</strain>
        <tissue evidence="5">Pupa</tissue>
    </source>
</reference>
<evidence type="ECO:0000259" key="4">
    <source>
        <dbReference type="PROSITE" id="PS51031"/>
    </source>
</evidence>
<feature type="domain" description="BESS" evidence="4">
    <location>
        <begin position="166"/>
        <end position="205"/>
    </location>
</feature>
<evidence type="ECO:0000313" key="5">
    <source>
        <dbReference type="EMBL" id="KAJ8706917.1"/>
    </source>
</evidence>
<dbReference type="InterPro" id="IPR006578">
    <property type="entry name" value="MADF-dom"/>
</dbReference>
<dbReference type="PANTHER" id="PTHR12243">
    <property type="entry name" value="MADF DOMAIN TRANSCRIPTION FACTOR"/>
    <property type="match status" value="1"/>
</dbReference>
<protein>
    <recommendedName>
        <fullName evidence="7">MADF domain-containing protein</fullName>
    </recommendedName>
</protein>
<accession>A0AAD7Y984</accession>
<dbReference type="Proteomes" id="UP001231518">
    <property type="component" value="Chromosome 30"/>
</dbReference>
<dbReference type="GO" id="GO:0005634">
    <property type="term" value="C:nucleus"/>
    <property type="evidence" value="ECO:0007669"/>
    <property type="project" value="UniProtKB-SubCell"/>
</dbReference>
<proteinExistence type="predicted"/>
<gene>
    <name evidence="5" type="ORF">PYW07_012995</name>
</gene>
<dbReference type="AlphaFoldDB" id="A0AAD7Y984"/>
<dbReference type="InterPro" id="IPR039353">
    <property type="entry name" value="TF_Adf1"/>
</dbReference>
<feature type="region of interest" description="Disordered" evidence="2">
    <location>
        <begin position="116"/>
        <end position="145"/>
    </location>
</feature>
<dbReference type="SMART" id="SM00595">
    <property type="entry name" value="MADF"/>
    <property type="match status" value="1"/>
</dbReference>
<comment type="caution">
    <text evidence="5">The sequence shown here is derived from an EMBL/GenBank/DDBJ whole genome shotgun (WGS) entry which is preliminary data.</text>
</comment>
<keyword evidence="6" id="KW-1185">Reference proteome</keyword>
<evidence type="ECO:0000256" key="2">
    <source>
        <dbReference type="SAM" id="MobiDB-lite"/>
    </source>
</evidence>
<dbReference type="PROSITE" id="PS51031">
    <property type="entry name" value="BESS"/>
    <property type="match status" value="1"/>
</dbReference>
<name>A0AAD7Y984_MYTSE</name>
<dbReference type="PROSITE" id="PS51029">
    <property type="entry name" value="MADF"/>
    <property type="match status" value="1"/>
</dbReference>
<evidence type="ECO:0000259" key="3">
    <source>
        <dbReference type="PROSITE" id="PS51029"/>
    </source>
</evidence>
<dbReference type="GO" id="GO:0003677">
    <property type="term" value="F:DNA binding"/>
    <property type="evidence" value="ECO:0007669"/>
    <property type="project" value="InterPro"/>
</dbReference>
<evidence type="ECO:0008006" key="7">
    <source>
        <dbReference type="Google" id="ProtNLM"/>
    </source>
</evidence>
<keyword evidence="1" id="KW-0539">Nucleus</keyword>
<dbReference type="InterPro" id="IPR004210">
    <property type="entry name" value="BESS_motif"/>
</dbReference>
<sequence>MDFNTQLIELVKSRRFLYDMNDPHHSDQALRDNAWKEIAAQLKAQKSEVKKSWILLREGYRRNLKKQIASKMDPIHRKDKAVQKWTYEDDLSFLSPHFKIRALTLSNAYSDVNVEENSNNVDNQTNTEQRRPAKRSRTHESTKRTCANETYSNTLIKYILDKTSKKDNIQHFFESISSTVQTFPLRDRAIAKARVFEIISQMELEILSRDATPSFQYGSSPVSYEAEVKPQEHRFVCPSPETQSPSLLEVNDSSDDESPVLDIKIEEPEPVIGIQFEPDS</sequence>